<keyword evidence="1" id="KW-0472">Membrane</keyword>
<evidence type="ECO:0000256" key="2">
    <source>
        <dbReference type="SAM" id="SignalP"/>
    </source>
</evidence>
<accession>A0A4R5PD74</accession>
<dbReference type="Proteomes" id="UP000295627">
    <property type="component" value="Unassembled WGS sequence"/>
</dbReference>
<keyword evidence="1" id="KW-1133">Transmembrane helix</keyword>
<dbReference type="RefSeq" id="WP_078333657.1">
    <property type="nucleotide sequence ID" value="NZ_MAFQ01000005.1"/>
</dbReference>
<feature type="signal peptide" evidence="2">
    <location>
        <begin position="1"/>
        <end position="21"/>
    </location>
</feature>
<evidence type="ECO:0008006" key="5">
    <source>
        <dbReference type="Google" id="ProtNLM"/>
    </source>
</evidence>
<gene>
    <name evidence="3" type="ORF">EJ571_12240</name>
</gene>
<dbReference type="AlphaFoldDB" id="A0A4R5PD74"/>
<evidence type="ECO:0000313" key="4">
    <source>
        <dbReference type="Proteomes" id="UP000295627"/>
    </source>
</evidence>
<evidence type="ECO:0000256" key="1">
    <source>
        <dbReference type="SAM" id="Phobius"/>
    </source>
</evidence>
<dbReference type="EMBL" id="RXLR01000014">
    <property type="protein sequence ID" value="TDH22662.1"/>
    <property type="molecule type" value="Genomic_DNA"/>
</dbReference>
<sequence length="137" mass="14344">MNITYRLALAMALAVSGYAHAYLYMHGYQHIPTIGPAFLVQAAAFFAMAVLIVVGAPDWTVAAAGLGSAGALVAFALSRTVGLFGFSERGWTPAPYAVISVLTELAAVALASVLLTKYVRRPAPATPTSRTESLSQQ</sequence>
<feature type="transmembrane region" description="Helical" evidence="1">
    <location>
        <begin position="61"/>
        <end position="82"/>
    </location>
</feature>
<evidence type="ECO:0000313" key="3">
    <source>
        <dbReference type="EMBL" id="TDH22662.1"/>
    </source>
</evidence>
<comment type="caution">
    <text evidence="3">The sequence shown here is derived from an EMBL/GenBank/DDBJ whole genome shotgun (WGS) entry which is preliminary data.</text>
</comment>
<feature type="transmembrane region" description="Helical" evidence="1">
    <location>
        <begin position="94"/>
        <end position="115"/>
    </location>
</feature>
<protein>
    <recommendedName>
        <fullName evidence="5">DUF4345 domain-containing protein</fullName>
    </recommendedName>
</protein>
<name>A0A4R5PD74_9MYCO</name>
<keyword evidence="2" id="KW-0732">Signal</keyword>
<reference evidence="3 4" key="1">
    <citation type="journal article" date="2019" name="Sci. Rep.">
        <title>Extended insight into the Mycobacterium chelonae-abscessus complex through whole genome sequencing of Mycobacterium salmoniphilum outbreak and Mycobacterium salmoniphilum-like strains.</title>
        <authorList>
            <person name="Behra P.R.K."/>
            <person name="Das S."/>
            <person name="Pettersson B.M.F."/>
            <person name="Shirreff L."/>
            <person name="DuCote T."/>
            <person name="Jacobsson K.G."/>
            <person name="Ennis D.G."/>
            <person name="Kirsebom L.A."/>
        </authorList>
    </citation>
    <scope>NUCLEOTIDE SEQUENCE [LARGE SCALE GENOMIC DNA]</scope>
    <source>
        <strain evidence="3 4">DSM 45524</strain>
    </source>
</reference>
<keyword evidence="1" id="KW-0812">Transmembrane</keyword>
<proteinExistence type="predicted"/>
<feature type="transmembrane region" description="Helical" evidence="1">
    <location>
        <begin position="31"/>
        <end position="54"/>
    </location>
</feature>
<organism evidence="3 4">
    <name type="scientific">Mycobacteroides franklinii</name>
    <dbReference type="NCBI Taxonomy" id="948102"/>
    <lineage>
        <taxon>Bacteria</taxon>
        <taxon>Bacillati</taxon>
        <taxon>Actinomycetota</taxon>
        <taxon>Actinomycetes</taxon>
        <taxon>Mycobacteriales</taxon>
        <taxon>Mycobacteriaceae</taxon>
        <taxon>Mycobacteroides</taxon>
    </lineage>
</organism>
<feature type="chain" id="PRO_5039371288" description="DUF4345 domain-containing protein" evidence="2">
    <location>
        <begin position="22"/>
        <end position="137"/>
    </location>
</feature>